<dbReference type="VEuPathDB" id="MicrosporidiaDB:CWI36_0153p0030"/>
<evidence type="ECO:0000313" key="2">
    <source>
        <dbReference type="Proteomes" id="UP000291404"/>
    </source>
</evidence>
<dbReference type="VEuPathDB" id="MicrosporidiaDB:CWI39_2010p0010"/>
<reference evidence="1 2" key="1">
    <citation type="submission" date="2017-12" db="EMBL/GenBank/DDBJ databases">
        <authorList>
            <person name="Pombert J.-F."/>
            <person name="Haag K.L."/>
            <person name="Ebert D."/>
        </authorList>
    </citation>
    <scope>NUCLEOTIDE SEQUENCE [LARGE SCALE GENOMIC DNA]</scope>
    <source>
        <strain evidence="1">BE-OM-2</strain>
    </source>
</reference>
<protein>
    <submittedName>
        <fullName evidence="1">Uncharacterized protein</fullName>
    </submittedName>
</protein>
<dbReference type="EMBL" id="PITI01000153">
    <property type="protein sequence ID" value="TBU08325.1"/>
    <property type="molecule type" value="Genomic_DNA"/>
</dbReference>
<accession>A0A4Q9LLH3</accession>
<comment type="caution">
    <text evidence="1">The sequence shown here is derived from an EMBL/GenBank/DDBJ whole genome shotgun (WGS) entry which is preliminary data.</text>
</comment>
<dbReference type="Proteomes" id="UP000291404">
    <property type="component" value="Unassembled WGS sequence"/>
</dbReference>
<evidence type="ECO:0000313" key="1">
    <source>
        <dbReference type="EMBL" id="TBU08325.1"/>
    </source>
</evidence>
<gene>
    <name evidence="1" type="ORF">CWI36_0153p0030</name>
</gene>
<name>A0A4Q9LLH3_9MICR</name>
<sequence>MYDGLSESQRKKIASIVDFYFDHIKTYTDEYLHELLLHFSTLISTISCAANLENNMECILCFKEELTDSEIVLRIIVEFLFLTDILYIEFNKCKNTARVKSIENNFQTFLDSSYPCHHTVHEDVVIANPSLQHISLKTSNLIEISVIVETFSDQLFLDKLNTAIITKLEKTGNSTSKEGNMREFILYIKIWYSFDIVRKELPSITPNDNRDVMNDFIENELANILREEVRNYLRNFANMMIYKTKW</sequence>
<keyword evidence="2" id="KW-1185">Reference proteome</keyword>
<proteinExistence type="predicted"/>
<dbReference type="AlphaFoldDB" id="A0A4Q9LLH3"/>
<organism evidence="1 2">
    <name type="scientific">Hamiltosporidium magnivora</name>
    <dbReference type="NCBI Taxonomy" id="148818"/>
    <lineage>
        <taxon>Eukaryota</taxon>
        <taxon>Fungi</taxon>
        <taxon>Fungi incertae sedis</taxon>
        <taxon>Microsporidia</taxon>
        <taxon>Dubosqiidae</taxon>
        <taxon>Hamiltosporidium</taxon>
    </lineage>
</organism>